<dbReference type="EMBL" id="JAUKPO010000133">
    <property type="protein sequence ID" value="MDO1451951.1"/>
    <property type="molecule type" value="Genomic_DNA"/>
</dbReference>
<protein>
    <submittedName>
        <fullName evidence="1">Carboxypeptidase-like regulatory domain-containing protein</fullName>
    </submittedName>
</protein>
<reference evidence="1" key="1">
    <citation type="submission" date="2023-07" db="EMBL/GenBank/DDBJ databases">
        <title>The genome sequence of Rhodocytophaga aerolata KACC 12507.</title>
        <authorList>
            <person name="Zhang X."/>
        </authorList>
    </citation>
    <scope>NUCLEOTIDE SEQUENCE</scope>
    <source>
        <strain evidence="1">KACC 12507</strain>
    </source>
</reference>
<accession>A0ABT8RIM0</accession>
<dbReference type="RefSeq" id="WP_302042745.1">
    <property type="nucleotide sequence ID" value="NZ_JAUKPO010000133.1"/>
</dbReference>
<dbReference type="Gene3D" id="2.60.40.1120">
    <property type="entry name" value="Carboxypeptidase-like, regulatory domain"/>
    <property type="match status" value="1"/>
</dbReference>
<keyword evidence="2" id="KW-1185">Reference proteome</keyword>
<dbReference type="Proteomes" id="UP001168528">
    <property type="component" value="Unassembled WGS sequence"/>
</dbReference>
<dbReference type="SUPFAM" id="SSF49464">
    <property type="entry name" value="Carboxypeptidase regulatory domain-like"/>
    <property type="match status" value="1"/>
</dbReference>
<name>A0ABT8RIM0_9BACT</name>
<evidence type="ECO:0000313" key="2">
    <source>
        <dbReference type="Proteomes" id="UP001168528"/>
    </source>
</evidence>
<evidence type="ECO:0000313" key="1">
    <source>
        <dbReference type="EMBL" id="MDO1451951.1"/>
    </source>
</evidence>
<dbReference type="InterPro" id="IPR008969">
    <property type="entry name" value="CarboxyPept-like_regulatory"/>
</dbReference>
<sequence length="414" mass="47224">MRLLWLLVCTLSVHCCFSQTSMKLAGKVIDAQSGQPLSFAHISCETCLTGTSANEEGDFEITVDSLPVKLHFSYVGYQSAQLLLKDYSPTLLVKLTPGRILLAEVTIAAQPDRRYLQTLLLAAFNKARQQATHKAFAQAFYRQTTSNDSVYSEVYEIFYHTQVSTTGIQEWQPLEGRYAISGDLARNKYVYTDNFTFLSQTFNLLGESPTTPFLTPSNKYSLKKYVLSLSKILQTNGRRVAIVAFKPLTNVKQVALAGQLWIDLDNYDILRMKGELKDPKLRLIEVSGPKRRWSNYERVYDIAFKLLHDTLLVPDYLQIEHTMNYAVSKTITRRITTRSLITFYAYRDSLNIDRNQAETSKEDSELIQSLPYKPEFWQNNPYLLQTPLEKQVIESFEQRGAVGNLFAEPGSIPK</sequence>
<comment type="caution">
    <text evidence="1">The sequence shown here is derived from an EMBL/GenBank/DDBJ whole genome shotgun (WGS) entry which is preliminary data.</text>
</comment>
<organism evidence="1 2">
    <name type="scientific">Rhodocytophaga aerolata</name>
    <dbReference type="NCBI Taxonomy" id="455078"/>
    <lineage>
        <taxon>Bacteria</taxon>
        <taxon>Pseudomonadati</taxon>
        <taxon>Bacteroidota</taxon>
        <taxon>Cytophagia</taxon>
        <taxon>Cytophagales</taxon>
        <taxon>Rhodocytophagaceae</taxon>
        <taxon>Rhodocytophaga</taxon>
    </lineage>
</organism>
<proteinExistence type="predicted"/>
<dbReference type="Pfam" id="PF13715">
    <property type="entry name" value="CarbopepD_reg_2"/>
    <property type="match status" value="1"/>
</dbReference>
<gene>
    <name evidence="1" type="ORF">Q0590_37125</name>
</gene>